<organism evidence="2 3">
    <name type="scientific">Lithospermum erythrorhizon</name>
    <name type="common">Purple gromwell</name>
    <name type="synonym">Lithospermum officinale var. erythrorhizon</name>
    <dbReference type="NCBI Taxonomy" id="34254"/>
    <lineage>
        <taxon>Eukaryota</taxon>
        <taxon>Viridiplantae</taxon>
        <taxon>Streptophyta</taxon>
        <taxon>Embryophyta</taxon>
        <taxon>Tracheophyta</taxon>
        <taxon>Spermatophyta</taxon>
        <taxon>Magnoliopsida</taxon>
        <taxon>eudicotyledons</taxon>
        <taxon>Gunneridae</taxon>
        <taxon>Pentapetalae</taxon>
        <taxon>asterids</taxon>
        <taxon>lamiids</taxon>
        <taxon>Boraginales</taxon>
        <taxon>Boraginaceae</taxon>
        <taxon>Boraginoideae</taxon>
        <taxon>Lithospermeae</taxon>
        <taxon>Lithospermum</taxon>
    </lineage>
</organism>
<proteinExistence type="predicted"/>
<evidence type="ECO:0000313" key="3">
    <source>
        <dbReference type="Proteomes" id="UP001454036"/>
    </source>
</evidence>
<reference evidence="2 3" key="1">
    <citation type="submission" date="2024-01" db="EMBL/GenBank/DDBJ databases">
        <title>The complete chloroplast genome sequence of Lithospermum erythrorhizon: insights into the phylogenetic relationship among Boraginaceae species and the maternal lineages of purple gromwells.</title>
        <authorList>
            <person name="Okada T."/>
            <person name="Watanabe K."/>
        </authorList>
    </citation>
    <scope>NUCLEOTIDE SEQUENCE [LARGE SCALE GENOMIC DNA]</scope>
</reference>
<keyword evidence="3" id="KW-1185">Reference proteome</keyword>
<feature type="region of interest" description="Disordered" evidence="1">
    <location>
        <begin position="25"/>
        <end position="54"/>
    </location>
</feature>
<comment type="caution">
    <text evidence="2">The sequence shown here is derived from an EMBL/GenBank/DDBJ whole genome shotgun (WGS) entry which is preliminary data.</text>
</comment>
<name>A0AAV3NWS4_LITER</name>
<accession>A0AAV3NWS4</accession>
<gene>
    <name evidence="2" type="ORF">LIER_03682</name>
</gene>
<evidence type="ECO:0000256" key="1">
    <source>
        <dbReference type="SAM" id="MobiDB-lite"/>
    </source>
</evidence>
<sequence length="90" mass="9567">MNSNGKDNRRQGDDALNLNNLAVGRNEDAPVSTHIGSGRAPSKVGSSHPPEIEGLIHGLTGKIFHRIMEELKESSNNRGGSPGHIIIHPG</sequence>
<dbReference type="EMBL" id="BAABME010000451">
    <property type="protein sequence ID" value="GAA0142881.1"/>
    <property type="molecule type" value="Genomic_DNA"/>
</dbReference>
<evidence type="ECO:0000313" key="2">
    <source>
        <dbReference type="EMBL" id="GAA0142881.1"/>
    </source>
</evidence>
<dbReference type="Proteomes" id="UP001454036">
    <property type="component" value="Unassembled WGS sequence"/>
</dbReference>
<protein>
    <submittedName>
        <fullName evidence="2">Uncharacterized protein</fullName>
    </submittedName>
</protein>
<dbReference type="AlphaFoldDB" id="A0AAV3NWS4"/>